<dbReference type="EMBL" id="HBGU01045360">
    <property type="protein sequence ID" value="CAD9479310.1"/>
    <property type="molecule type" value="Transcribed_RNA"/>
</dbReference>
<protein>
    <recommendedName>
        <fullName evidence="2">F-box domain-containing protein</fullName>
    </recommendedName>
</protein>
<gene>
    <name evidence="3" type="ORF">CBRE1094_LOCUS24707</name>
</gene>
<evidence type="ECO:0000256" key="1">
    <source>
        <dbReference type="SAM" id="Phobius"/>
    </source>
</evidence>
<sequence length="235" mass="25040">MPSLPSPSWLSITVKNHLLRRKDLLLPRPATAADGEASSPLSAAKPALLTAFSVSHRSPVTHAVLGSEAAGLHSLPAELLVQTFSSLDPCSLCRLAQASKMSQAIADGDQVWIPSPAASTKEATRLRWLHTAALQQERLAAEAYARRQHWRQWKRRLLGLLQAVCGVLLVLVPLLIRLASRRSERAAAAASKNATAALTLSAAASRSLDLKGATEALPYQQIVWASTRGAAPCAA</sequence>
<dbReference type="Pfam" id="PF12937">
    <property type="entry name" value="F-box-like"/>
    <property type="match status" value="1"/>
</dbReference>
<accession>A0A7S2MES2</accession>
<proteinExistence type="predicted"/>
<dbReference type="SUPFAM" id="SSF81383">
    <property type="entry name" value="F-box domain"/>
    <property type="match status" value="1"/>
</dbReference>
<organism evidence="3">
    <name type="scientific">Haptolina brevifila</name>
    <dbReference type="NCBI Taxonomy" id="156173"/>
    <lineage>
        <taxon>Eukaryota</taxon>
        <taxon>Haptista</taxon>
        <taxon>Haptophyta</taxon>
        <taxon>Prymnesiophyceae</taxon>
        <taxon>Prymnesiales</taxon>
        <taxon>Prymnesiaceae</taxon>
        <taxon>Haptolina</taxon>
    </lineage>
</organism>
<dbReference type="AlphaFoldDB" id="A0A7S2MES2"/>
<keyword evidence="1" id="KW-1133">Transmembrane helix</keyword>
<dbReference type="Gene3D" id="1.20.1280.50">
    <property type="match status" value="1"/>
</dbReference>
<evidence type="ECO:0000259" key="2">
    <source>
        <dbReference type="PROSITE" id="PS50181"/>
    </source>
</evidence>
<keyword evidence="1" id="KW-0812">Transmembrane</keyword>
<evidence type="ECO:0000313" key="3">
    <source>
        <dbReference type="EMBL" id="CAD9479310.1"/>
    </source>
</evidence>
<dbReference type="PROSITE" id="PS50181">
    <property type="entry name" value="FBOX"/>
    <property type="match status" value="1"/>
</dbReference>
<keyword evidence="1" id="KW-0472">Membrane</keyword>
<reference evidence="3" key="1">
    <citation type="submission" date="2021-01" db="EMBL/GenBank/DDBJ databases">
        <authorList>
            <person name="Corre E."/>
            <person name="Pelletier E."/>
            <person name="Niang G."/>
            <person name="Scheremetjew M."/>
            <person name="Finn R."/>
            <person name="Kale V."/>
            <person name="Holt S."/>
            <person name="Cochrane G."/>
            <person name="Meng A."/>
            <person name="Brown T."/>
            <person name="Cohen L."/>
        </authorList>
    </citation>
    <scope>NUCLEOTIDE SEQUENCE</scope>
    <source>
        <strain evidence="3">UTEX LB 985</strain>
    </source>
</reference>
<name>A0A7S2MES2_9EUKA</name>
<feature type="transmembrane region" description="Helical" evidence="1">
    <location>
        <begin position="157"/>
        <end position="176"/>
    </location>
</feature>
<dbReference type="InterPro" id="IPR001810">
    <property type="entry name" value="F-box_dom"/>
</dbReference>
<dbReference type="InterPro" id="IPR036047">
    <property type="entry name" value="F-box-like_dom_sf"/>
</dbReference>
<feature type="domain" description="F-box" evidence="2">
    <location>
        <begin position="69"/>
        <end position="115"/>
    </location>
</feature>